<dbReference type="PIRSF" id="PIRSF006135">
    <property type="entry name" value="CobU"/>
    <property type="match status" value="1"/>
</dbReference>
<evidence type="ECO:0000256" key="5">
    <source>
        <dbReference type="ARBA" id="ARBA00004692"/>
    </source>
</evidence>
<comment type="catalytic activity">
    <reaction evidence="3">
        <text>adenosylcob(III)inamide + GTP = adenosylcob(III)inamide phosphate + GDP + H(+)</text>
        <dbReference type="Rhea" id="RHEA:15765"/>
        <dbReference type="ChEBI" id="CHEBI:2480"/>
        <dbReference type="ChEBI" id="CHEBI:15378"/>
        <dbReference type="ChEBI" id="CHEBI:37565"/>
        <dbReference type="ChEBI" id="CHEBI:58189"/>
        <dbReference type="ChEBI" id="CHEBI:58502"/>
        <dbReference type="EC" id="2.7.1.156"/>
    </reaction>
</comment>
<comment type="catalytic activity">
    <reaction evidence="1 14">
        <text>adenosylcob(III)inamide + ATP = adenosylcob(III)inamide phosphate + ADP + H(+)</text>
        <dbReference type="Rhea" id="RHEA:15769"/>
        <dbReference type="ChEBI" id="CHEBI:2480"/>
        <dbReference type="ChEBI" id="CHEBI:15378"/>
        <dbReference type="ChEBI" id="CHEBI:30616"/>
        <dbReference type="ChEBI" id="CHEBI:58502"/>
        <dbReference type="ChEBI" id="CHEBI:456216"/>
        <dbReference type="EC" id="2.7.1.156"/>
    </reaction>
</comment>
<dbReference type="GO" id="GO:0008820">
    <property type="term" value="F:cobinamide phosphate guanylyltransferase activity"/>
    <property type="evidence" value="ECO:0007669"/>
    <property type="project" value="UniProtKB-UniRule"/>
</dbReference>
<keyword evidence="12 14" id="KW-0067">ATP-binding</keyword>
<protein>
    <recommendedName>
        <fullName evidence="14">Bifunctional adenosylcobalamin biosynthesis protein</fullName>
        <ecNumber evidence="14">2.7.1.156</ecNumber>
        <ecNumber evidence="14">2.7.7.62</ecNumber>
    </recommendedName>
</protein>
<feature type="binding site" evidence="16">
    <location>
        <position position="68"/>
    </location>
    <ligand>
        <name>GTP</name>
        <dbReference type="ChEBI" id="CHEBI:37565"/>
    </ligand>
</feature>
<gene>
    <name evidence="17" type="ORF">C0081_10310</name>
</gene>
<comment type="catalytic activity">
    <reaction evidence="2 14">
        <text>adenosylcob(III)inamide phosphate + GTP + H(+) = adenosylcob(III)inamide-GDP + diphosphate</text>
        <dbReference type="Rhea" id="RHEA:22712"/>
        <dbReference type="ChEBI" id="CHEBI:15378"/>
        <dbReference type="ChEBI" id="CHEBI:33019"/>
        <dbReference type="ChEBI" id="CHEBI:37565"/>
        <dbReference type="ChEBI" id="CHEBI:58502"/>
        <dbReference type="ChEBI" id="CHEBI:60487"/>
        <dbReference type="EC" id="2.7.7.62"/>
    </reaction>
</comment>
<evidence type="ECO:0000256" key="4">
    <source>
        <dbReference type="ARBA" id="ARBA00003889"/>
    </source>
</evidence>
<evidence type="ECO:0000256" key="10">
    <source>
        <dbReference type="ARBA" id="ARBA00022741"/>
    </source>
</evidence>
<feature type="binding site" evidence="16">
    <location>
        <begin position="38"/>
        <end position="40"/>
    </location>
    <ligand>
        <name>GTP</name>
        <dbReference type="ChEBI" id="CHEBI:37565"/>
    </ligand>
</feature>
<comment type="pathway">
    <text evidence="5 14">Cofactor biosynthesis; adenosylcobalamin biosynthesis; adenosylcobalamin from cob(II)yrinate a,c-diamide: step 6/7.</text>
</comment>
<organism evidence="17 18">
    <name type="scientific">Cohaesibacter celericrescens</name>
    <dbReference type="NCBI Taxonomy" id="2067669"/>
    <lineage>
        <taxon>Bacteria</taxon>
        <taxon>Pseudomonadati</taxon>
        <taxon>Pseudomonadota</taxon>
        <taxon>Alphaproteobacteria</taxon>
        <taxon>Hyphomicrobiales</taxon>
        <taxon>Cohaesibacteraceae</taxon>
    </lineage>
</organism>
<evidence type="ECO:0000256" key="8">
    <source>
        <dbReference type="ARBA" id="ARBA00022573"/>
    </source>
</evidence>
<dbReference type="PANTHER" id="PTHR34848:SF1">
    <property type="entry name" value="BIFUNCTIONAL ADENOSYLCOBALAMIN BIOSYNTHESIS PROTEIN COBU"/>
    <property type="match status" value="1"/>
</dbReference>
<evidence type="ECO:0000256" key="1">
    <source>
        <dbReference type="ARBA" id="ARBA00000312"/>
    </source>
</evidence>
<keyword evidence="18" id="KW-1185">Reference proteome</keyword>
<keyword evidence="11 14" id="KW-0418">Kinase</keyword>
<dbReference type="InterPro" id="IPR027417">
    <property type="entry name" value="P-loop_NTPase"/>
</dbReference>
<evidence type="ECO:0000256" key="2">
    <source>
        <dbReference type="ARBA" id="ARBA00000711"/>
    </source>
</evidence>
<evidence type="ECO:0000256" key="11">
    <source>
        <dbReference type="ARBA" id="ARBA00022777"/>
    </source>
</evidence>
<feature type="binding site" evidence="16">
    <location>
        <begin position="13"/>
        <end position="20"/>
    </location>
    <ligand>
        <name>GTP</name>
        <dbReference type="ChEBI" id="CHEBI:37565"/>
    </ligand>
</feature>
<dbReference type="InterPro" id="IPR003203">
    <property type="entry name" value="CobU/CobP"/>
</dbReference>
<evidence type="ECO:0000256" key="13">
    <source>
        <dbReference type="ARBA" id="ARBA00023134"/>
    </source>
</evidence>
<dbReference type="NCBIfam" id="NF004469">
    <property type="entry name" value="PRK05800.1"/>
    <property type="match status" value="1"/>
</dbReference>
<comment type="caution">
    <text evidence="17">The sequence shown here is derived from an EMBL/GenBank/DDBJ whole genome shotgun (WGS) entry which is preliminary data.</text>
</comment>
<evidence type="ECO:0000313" key="18">
    <source>
        <dbReference type="Proteomes" id="UP000234881"/>
    </source>
</evidence>
<dbReference type="RefSeq" id="WP_101533690.1">
    <property type="nucleotide sequence ID" value="NZ_PKUQ01000016.1"/>
</dbReference>
<dbReference type="EC" id="2.7.7.62" evidence="14"/>
<feature type="active site" description="GMP-histidine intermediate" evidence="15">
    <location>
        <position position="56"/>
    </location>
</feature>
<evidence type="ECO:0000256" key="7">
    <source>
        <dbReference type="ARBA" id="ARBA00007490"/>
    </source>
</evidence>
<evidence type="ECO:0000256" key="14">
    <source>
        <dbReference type="PIRNR" id="PIRNR006135"/>
    </source>
</evidence>
<keyword evidence="13 14" id="KW-0342">GTP-binding</keyword>
<dbReference type="SUPFAM" id="SSF52540">
    <property type="entry name" value="P-loop containing nucleoside triphosphate hydrolases"/>
    <property type="match status" value="1"/>
</dbReference>
<evidence type="ECO:0000256" key="16">
    <source>
        <dbReference type="PIRSR" id="PIRSR006135-2"/>
    </source>
</evidence>
<dbReference type="EMBL" id="PKUQ01000016">
    <property type="protein sequence ID" value="PLW77674.1"/>
    <property type="molecule type" value="Genomic_DNA"/>
</dbReference>
<accession>A0A2N5XT45</accession>
<reference evidence="17 18" key="1">
    <citation type="submission" date="2018-01" db="EMBL/GenBank/DDBJ databases">
        <title>The draft genome sequence of Cohaesibacter sp. H1304.</title>
        <authorList>
            <person name="Wang N.-N."/>
            <person name="Du Z.-J."/>
        </authorList>
    </citation>
    <scope>NUCLEOTIDE SEQUENCE [LARGE SCALE GENOMIC DNA]</scope>
    <source>
        <strain evidence="17 18">H1304</strain>
    </source>
</reference>
<dbReference type="GO" id="GO:0005525">
    <property type="term" value="F:GTP binding"/>
    <property type="evidence" value="ECO:0007669"/>
    <property type="project" value="UniProtKB-UniRule"/>
</dbReference>
<dbReference type="GO" id="GO:0043752">
    <property type="term" value="F:adenosylcobinamide kinase activity"/>
    <property type="evidence" value="ECO:0007669"/>
    <property type="project" value="UniProtKB-EC"/>
</dbReference>
<dbReference type="EC" id="2.7.1.156" evidence="14"/>
<dbReference type="Proteomes" id="UP000234881">
    <property type="component" value="Unassembled WGS sequence"/>
</dbReference>
<dbReference type="CDD" id="cd00544">
    <property type="entry name" value="CobU"/>
    <property type="match status" value="1"/>
</dbReference>
<dbReference type="Pfam" id="PF02283">
    <property type="entry name" value="CobU"/>
    <property type="match status" value="1"/>
</dbReference>
<dbReference type="PANTHER" id="PTHR34848">
    <property type="match status" value="1"/>
</dbReference>
<dbReference type="GO" id="GO:0005524">
    <property type="term" value="F:ATP binding"/>
    <property type="evidence" value="ECO:0007669"/>
    <property type="project" value="UniProtKB-UniRule"/>
</dbReference>
<name>A0A2N5XT45_9HYPH</name>
<feature type="binding site" evidence="16">
    <location>
        <position position="90"/>
    </location>
    <ligand>
        <name>GTP</name>
        <dbReference type="ChEBI" id="CHEBI:37565"/>
    </ligand>
</feature>
<comment type="similarity">
    <text evidence="7 14">Belongs to the CobU/CobP family.</text>
</comment>
<dbReference type="OrthoDB" id="9788370at2"/>
<evidence type="ECO:0000256" key="3">
    <source>
        <dbReference type="ARBA" id="ARBA00001522"/>
    </source>
</evidence>
<keyword evidence="8 14" id="KW-0169">Cobalamin biosynthesis</keyword>
<keyword evidence="17" id="KW-0548">Nucleotidyltransferase</keyword>
<dbReference type="UniPathway" id="UPA00148">
    <property type="reaction ID" value="UER00236"/>
</dbReference>
<dbReference type="AlphaFoldDB" id="A0A2N5XT45"/>
<dbReference type="GO" id="GO:0009236">
    <property type="term" value="P:cobalamin biosynthetic process"/>
    <property type="evidence" value="ECO:0007669"/>
    <property type="project" value="UniProtKB-UniRule"/>
</dbReference>
<keyword evidence="9 14" id="KW-0808">Transferase</keyword>
<comment type="pathway">
    <text evidence="6 14">Cofactor biosynthesis; adenosylcobalamin biosynthesis; adenosylcobalamin from cob(II)yrinate a,c-diamide: step 5/7.</text>
</comment>
<keyword evidence="10 14" id="KW-0547">Nucleotide-binding</keyword>
<evidence type="ECO:0000256" key="6">
    <source>
        <dbReference type="ARBA" id="ARBA00005159"/>
    </source>
</evidence>
<feature type="binding site" evidence="16">
    <location>
        <begin position="57"/>
        <end position="60"/>
    </location>
    <ligand>
        <name>GTP</name>
        <dbReference type="ChEBI" id="CHEBI:37565"/>
    </ligand>
</feature>
<evidence type="ECO:0000256" key="15">
    <source>
        <dbReference type="PIRSR" id="PIRSR006135-1"/>
    </source>
</evidence>
<evidence type="ECO:0000256" key="9">
    <source>
        <dbReference type="ARBA" id="ARBA00022679"/>
    </source>
</evidence>
<sequence length="184" mass="20413">MSIQPPNTTLIIGGARSGKSSFAESLCEQSVSNLIYIATSPRFDDDAEMVDRIEQHRARRGPRWHAIEEQIALTDIIQRHDAPDNAILIDCMTLWLNNLLYRKLPLDQQFAALVAALKGTTAKIVLISNEVGQGVVPSTSEGRHFRDHQGRLNQTLASCCDRVIEVKAGLPLQLKPINQPPIKL</sequence>
<comment type="function">
    <text evidence="4 14">Catalyzes ATP-dependent phosphorylation of adenosylcobinamide and addition of GMP to adenosylcobinamide phosphate.</text>
</comment>
<dbReference type="Gene3D" id="3.40.50.300">
    <property type="entry name" value="P-loop containing nucleotide triphosphate hydrolases"/>
    <property type="match status" value="1"/>
</dbReference>
<evidence type="ECO:0000256" key="12">
    <source>
        <dbReference type="ARBA" id="ARBA00022840"/>
    </source>
</evidence>
<evidence type="ECO:0000313" key="17">
    <source>
        <dbReference type="EMBL" id="PLW77674.1"/>
    </source>
</evidence>
<proteinExistence type="inferred from homology"/>